<keyword evidence="3" id="KW-1185">Reference proteome</keyword>
<organism evidence="2 3">
    <name type="scientific">Thalictrum thalictroides</name>
    <name type="common">Rue-anemone</name>
    <name type="synonym">Anemone thalictroides</name>
    <dbReference type="NCBI Taxonomy" id="46969"/>
    <lineage>
        <taxon>Eukaryota</taxon>
        <taxon>Viridiplantae</taxon>
        <taxon>Streptophyta</taxon>
        <taxon>Embryophyta</taxon>
        <taxon>Tracheophyta</taxon>
        <taxon>Spermatophyta</taxon>
        <taxon>Magnoliopsida</taxon>
        <taxon>Ranunculales</taxon>
        <taxon>Ranunculaceae</taxon>
        <taxon>Thalictroideae</taxon>
        <taxon>Thalictrum</taxon>
    </lineage>
</organism>
<feature type="region of interest" description="Disordered" evidence="1">
    <location>
        <begin position="46"/>
        <end position="71"/>
    </location>
</feature>
<reference evidence="2 3" key="1">
    <citation type="submission" date="2020-06" db="EMBL/GenBank/DDBJ databases">
        <title>Transcriptomic and genomic resources for Thalictrum thalictroides and T. hernandezii: Facilitating candidate gene discovery in an emerging model plant lineage.</title>
        <authorList>
            <person name="Arias T."/>
            <person name="Riano-Pachon D.M."/>
            <person name="Di Stilio V.S."/>
        </authorList>
    </citation>
    <scope>NUCLEOTIDE SEQUENCE [LARGE SCALE GENOMIC DNA]</scope>
    <source>
        <strain evidence="3">cv. WT478/WT964</strain>
        <tissue evidence="2">Leaves</tissue>
    </source>
</reference>
<gene>
    <name evidence="2" type="ORF">FRX31_002403</name>
</gene>
<dbReference type="EMBL" id="JABWDY010000609">
    <property type="protein sequence ID" value="KAF5208009.1"/>
    <property type="molecule type" value="Genomic_DNA"/>
</dbReference>
<evidence type="ECO:0000313" key="3">
    <source>
        <dbReference type="Proteomes" id="UP000554482"/>
    </source>
</evidence>
<dbReference type="Proteomes" id="UP000554482">
    <property type="component" value="Unassembled WGS sequence"/>
</dbReference>
<protein>
    <submittedName>
        <fullName evidence="2">Uncharacterized protein</fullName>
    </submittedName>
</protein>
<evidence type="ECO:0000313" key="2">
    <source>
        <dbReference type="EMBL" id="KAF5208009.1"/>
    </source>
</evidence>
<accession>A0A7J6XEM1</accession>
<name>A0A7J6XEM1_THATH</name>
<sequence length="103" mass="12026">MRTDWLTEMIRKLKELTTGWQHTCLPKYFKNETGFPQFLTPLFPLKTRKRGRGTMPMQGIQGVRNQEERNGKDEKGALVYHLNATSGIVELGRCKRPGRRKHK</sequence>
<proteinExistence type="predicted"/>
<dbReference type="AlphaFoldDB" id="A0A7J6XEM1"/>
<evidence type="ECO:0000256" key="1">
    <source>
        <dbReference type="SAM" id="MobiDB-lite"/>
    </source>
</evidence>
<comment type="caution">
    <text evidence="2">The sequence shown here is derived from an EMBL/GenBank/DDBJ whole genome shotgun (WGS) entry which is preliminary data.</text>
</comment>